<protein>
    <submittedName>
        <fullName evidence="3">Uncharacterized protein</fullName>
    </submittedName>
</protein>
<keyword evidence="2" id="KW-0732">Signal</keyword>
<feature type="region of interest" description="Disordered" evidence="1">
    <location>
        <begin position="29"/>
        <end position="51"/>
    </location>
</feature>
<dbReference type="PROSITE" id="PS51257">
    <property type="entry name" value="PROKAR_LIPOPROTEIN"/>
    <property type="match status" value="1"/>
</dbReference>
<organism evidence="3 4">
    <name type="scientific">Candidatus Corynebacterium gallistercoris</name>
    <dbReference type="NCBI Taxonomy" id="2838530"/>
    <lineage>
        <taxon>Bacteria</taxon>
        <taxon>Bacillati</taxon>
        <taxon>Actinomycetota</taxon>
        <taxon>Actinomycetes</taxon>
        <taxon>Mycobacteriales</taxon>
        <taxon>Corynebacteriaceae</taxon>
        <taxon>Corynebacterium</taxon>
    </lineage>
</organism>
<proteinExistence type="predicted"/>
<evidence type="ECO:0000256" key="1">
    <source>
        <dbReference type="SAM" id="MobiDB-lite"/>
    </source>
</evidence>
<evidence type="ECO:0000313" key="4">
    <source>
        <dbReference type="Proteomes" id="UP000824189"/>
    </source>
</evidence>
<dbReference type="EMBL" id="DXFZ01000042">
    <property type="protein sequence ID" value="HIW95548.1"/>
    <property type="molecule type" value="Genomic_DNA"/>
</dbReference>
<accession>A0A9D1UQ55</accession>
<evidence type="ECO:0000313" key="3">
    <source>
        <dbReference type="EMBL" id="HIW95548.1"/>
    </source>
</evidence>
<gene>
    <name evidence="3" type="ORF">H9867_03560</name>
</gene>
<evidence type="ECO:0000256" key="2">
    <source>
        <dbReference type="SAM" id="SignalP"/>
    </source>
</evidence>
<feature type="signal peptide" evidence="2">
    <location>
        <begin position="1"/>
        <end position="26"/>
    </location>
</feature>
<reference evidence="3" key="1">
    <citation type="journal article" date="2021" name="PeerJ">
        <title>Extensive microbial diversity within the chicken gut microbiome revealed by metagenomics and culture.</title>
        <authorList>
            <person name="Gilroy R."/>
            <person name="Ravi A."/>
            <person name="Getino M."/>
            <person name="Pursley I."/>
            <person name="Horton D.L."/>
            <person name="Alikhan N.F."/>
            <person name="Baker D."/>
            <person name="Gharbi K."/>
            <person name="Hall N."/>
            <person name="Watson M."/>
            <person name="Adriaenssens E.M."/>
            <person name="Foster-Nyarko E."/>
            <person name="Jarju S."/>
            <person name="Secka A."/>
            <person name="Antonio M."/>
            <person name="Oren A."/>
            <person name="Chaudhuri R.R."/>
            <person name="La Ragione R."/>
            <person name="Hildebrand F."/>
            <person name="Pallen M.J."/>
        </authorList>
    </citation>
    <scope>NUCLEOTIDE SEQUENCE</scope>
    <source>
        <strain evidence="3">4376</strain>
    </source>
</reference>
<feature type="chain" id="PRO_5038867239" evidence="2">
    <location>
        <begin position="27"/>
        <end position="116"/>
    </location>
</feature>
<feature type="compositionally biased region" description="Polar residues" evidence="1">
    <location>
        <begin position="38"/>
        <end position="51"/>
    </location>
</feature>
<dbReference type="AlphaFoldDB" id="A0A9D1UQ55"/>
<reference evidence="3" key="2">
    <citation type="submission" date="2021-04" db="EMBL/GenBank/DDBJ databases">
        <authorList>
            <person name="Gilroy R."/>
        </authorList>
    </citation>
    <scope>NUCLEOTIDE SEQUENCE</scope>
    <source>
        <strain evidence="3">4376</strain>
    </source>
</reference>
<dbReference type="Proteomes" id="UP000824189">
    <property type="component" value="Unassembled WGS sequence"/>
</dbReference>
<comment type="caution">
    <text evidence="3">The sequence shown here is derived from an EMBL/GenBank/DDBJ whole genome shotgun (WGS) entry which is preliminary data.</text>
</comment>
<sequence length="116" mass="12558">MTKFSSLAAAGLLAVGACALTPTAGAEELQDLPETRLPQPSSQGSSLREPSSCAKLNTHLSELKESWDVLVEEQDFYAANQVRVDFTNVAASYYQCMYAANILRIDPLGSSSNHYQ</sequence>
<name>A0A9D1UQ55_9CORY</name>